<protein>
    <submittedName>
        <fullName evidence="3">SUMF1/EgtB/PvdO family nonheme iron enzyme</fullName>
    </submittedName>
</protein>
<dbReference type="AlphaFoldDB" id="A0A8E6B2Z7"/>
<evidence type="ECO:0000313" key="3">
    <source>
        <dbReference type="EMBL" id="QVL30362.1"/>
    </source>
</evidence>
<organism evidence="3 4">
    <name type="scientific">Telmatocola sphagniphila</name>
    <dbReference type="NCBI Taxonomy" id="1123043"/>
    <lineage>
        <taxon>Bacteria</taxon>
        <taxon>Pseudomonadati</taxon>
        <taxon>Planctomycetota</taxon>
        <taxon>Planctomycetia</taxon>
        <taxon>Gemmatales</taxon>
        <taxon>Gemmataceae</taxon>
    </lineage>
</organism>
<dbReference type="InterPro" id="IPR005532">
    <property type="entry name" value="SUMF_dom"/>
</dbReference>
<dbReference type="Gene3D" id="3.90.1580.10">
    <property type="entry name" value="paralog of FGE (formylglycine-generating enzyme)"/>
    <property type="match status" value="1"/>
</dbReference>
<dbReference type="EMBL" id="CP074694">
    <property type="protein sequence ID" value="QVL30362.1"/>
    <property type="molecule type" value="Genomic_DNA"/>
</dbReference>
<sequence>MCFYKICLLLAFTFSNASVIAQDRSKHGIDQLAKKAFKQGFWLAKYPVTQREWTALMDSTPFAHHKNGRKKTYLKAVDGLDTSRFPAEQISREGTKAFLEKMNSSANREKIDQVFGKNFNFCLPYEDEWEYACRGGLGNNRAFYWGSVLNGDKANCNGQTPYGTKTQGPFVGHPTLVGAYKKRRRILGACAI</sequence>
<feature type="chain" id="PRO_5034582489" evidence="1">
    <location>
        <begin position="18"/>
        <end position="192"/>
    </location>
</feature>
<dbReference type="RefSeq" id="WP_213494233.1">
    <property type="nucleotide sequence ID" value="NZ_CP074694.1"/>
</dbReference>
<reference evidence="3" key="1">
    <citation type="submission" date="2021-05" db="EMBL/GenBank/DDBJ databases">
        <title>Complete genome sequence of the cellulolytic planctomycete Telmatocola sphagniphila SP2T and characterization of the first cellulase from planctomycetes.</title>
        <authorList>
            <person name="Rakitin A.L."/>
            <person name="Beletsky A.V."/>
            <person name="Naumoff D.G."/>
            <person name="Kulichevskaya I.S."/>
            <person name="Mardanov A.V."/>
            <person name="Ravin N.V."/>
            <person name="Dedysh S.N."/>
        </authorList>
    </citation>
    <scope>NUCLEOTIDE SEQUENCE</scope>
    <source>
        <strain evidence="3">SP2T</strain>
    </source>
</reference>
<dbReference type="KEGG" id="tsph:KIH39_16055"/>
<dbReference type="InterPro" id="IPR042095">
    <property type="entry name" value="SUMF_sf"/>
</dbReference>
<dbReference type="InterPro" id="IPR016187">
    <property type="entry name" value="CTDL_fold"/>
</dbReference>
<proteinExistence type="predicted"/>
<gene>
    <name evidence="3" type="ORF">KIH39_16055</name>
</gene>
<keyword evidence="1" id="KW-0732">Signal</keyword>
<dbReference type="Pfam" id="PF03781">
    <property type="entry name" value="FGE-sulfatase"/>
    <property type="match status" value="1"/>
</dbReference>
<accession>A0A8E6B2Z7</accession>
<feature type="signal peptide" evidence="1">
    <location>
        <begin position="1"/>
        <end position="17"/>
    </location>
</feature>
<keyword evidence="4" id="KW-1185">Reference proteome</keyword>
<evidence type="ECO:0000259" key="2">
    <source>
        <dbReference type="Pfam" id="PF03781"/>
    </source>
</evidence>
<dbReference type="SUPFAM" id="SSF56436">
    <property type="entry name" value="C-type lectin-like"/>
    <property type="match status" value="1"/>
</dbReference>
<dbReference type="Proteomes" id="UP000676194">
    <property type="component" value="Chromosome"/>
</dbReference>
<name>A0A8E6B2Z7_9BACT</name>
<feature type="domain" description="Sulfatase-modifying factor enzyme-like" evidence="2">
    <location>
        <begin position="32"/>
        <end position="181"/>
    </location>
</feature>
<evidence type="ECO:0000256" key="1">
    <source>
        <dbReference type="SAM" id="SignalP"/>
    </source>
</evidence>
<evidence type="ECO:0000313" key="4">
    <source>
        <dbReference type="Proteomes" id="UP000676194"/>
    </source>
</evidence>